<keyword evidence="2" id="KW-0597">Phosphoprotein</keyword>
<evidence type="ECO:0000256" key="2">
    <source>
        <dbReference type="ARBA" id="ARBA00022553"/>
    </source>
</evidence>
<comment type="caution">
    <text evidence="6">The sequence shown here is derived from an EMBL/GenBank/DDBJ whole genome shotgun (WGS) entry which is preliminary data.</text>
</comment>
<dbReference type="Pfam" id="PF06580">
    <property type="entry name" value="His_kinase"/>
    <property type="match status" value="1"/>
</dbReference>
<dbReference type="Pfam" id="PF14501">
    <property type="entry name" value="HATPase_c_5"/>
    <property type="match status" value="1"/>
</dbReference>
<dbReference type="InterPro" id="IPR036890">
    <property type="entry name" value="HATPase_C_sf"/>
</dbReference>
<proteinExistence type="predicted"/>
<dbReference type="PANTHER" id="PTHR34220:SF7">
    <property type="entry name" value="SENSOR HISTIDINE KINASE YPDA"/>
    <property type="match status" value="1"/>
</dbReference>
<dbReference type="CDD" id="cd06225">
    <property type="entry name" value="HAMP"/>
    <property type="match status" value="1"/>
</dbReference>
<dbReference type="Pfam" id="PF00672">
    <property type="entry name" value="HAMP"/>
    <property type="match status" value="1"/>
</dbReference>
<keyword evidence="7" id="KW-1185">Reference proteome</keyword>
<evidence type="ECO:0000259" key="5">
    <source>
        <dbReference type="PROSITE" id="PS50885"/>
    </source>
</evidence>
<keyword evidence="4" id="KW-0472">Membrane</keyword>
<keyword evidence="4" id="KW-1133">Transmembrane helix</keyword>
<dbReference type="EMBL" id="NGJT01000014">
    <property type="protein sequence ID" value="RST92824.1"/>
    <property type="molecule type" value="Genomic_DNA"/>
</dbReference>
<dbReference type="GO" id="GO:0016020">
    <property type="term" value="C:membrane"/>
    <property type="evidence" value="ECO:0007669"/>
    <property type="project" value="UniProtKB-SubCell"/>
</dbReference>
<evidence type="ECO:0000256" key="3">
    <source>
        <dbReference type="ARBA" id="ARBA00022679"/>
    </source>
</evidence>
<accession>A0A429ZGQ6</accession>
<name>A0A429ZGQ6_9ENTE</name>
<dbReference type="GO" id="GO:0000155">
    <property type="term" value="F:phosphorelay sensor kinase activity"/>
    <property type="evidence" value="ECO:0007669"/>
    <property type="project" value="InterPro"/>
</dbReference>
<reference evidence="6 7" key="1">
    <citation type="submission" date="2017-05" db="EMBL/GenBank/DDBJ databases">
        <title>Vagococcus spp. assemblies.</title>
        <authorList>
            <person name="Gulvik C.A."/>
        </authorList>
    </citation>
    <scope>NUCLEOTIDE SEQUENCE [LARGE SCALE GENOMIC DNA]</scope>
    <source>
        <strain evidence="6 7">SS1994</strain>
    </source>
</reference>
<dbReference type="AlphaFoldDB" id="A0A429ZGQ6"/>
<dbReference type="InterPro" id="IPR003660">
    <property type="entry name" value="HAMP_dom"/>
</dbReference>
<keyword evidence="3" id="KW-0808">Transferase</keyword>
<dbReference type="SUPFAM" id="SSF158472">
    <property type="entry name" value="HAMP domain-like"/>
    <property type="match status" value="1"/>
</dbReference>
<dbReference type="InterPro" id="IPR032834">
    <property type="entry name" value="NatK-like_C"/>
</dbReference>
<evidence type="ECO:0000256" key="4">
    <source>
        <dbReference type="SAM" id="Phobius"/>
    </source>
</evidence>
<dbReference type="InterPro" id="IPR010559">
    <property type="entry name" value="Sig_transdc_His_kin_internal"/>
</dbReference>
<dbReference type="SUPFAM" id="SSF55874">
    <property type="entry name" value="ATPase domain of HSP90 chaperone/DNA topoisomerase II/histidine kinase"/>
    <property type="match status" value="1"/>
</dbReference>
<organism evidence="6 7">
    <name type="scientific">Vagococcus bubulae</name>
    <dbReference type="NCBI Taxonomy" id="1977868"/>
    <lineage>
        <taxon>Bacteria</taxon>
        <taxon>Bacillati</taxon>
        <taxon>Bacillota</taxon>
        <taxon>Bacilli</taxon>
        <taxon>Lactobacillales</taxon>
        <taxon>Enterococcaceae</taxon>
        <taxon>Vagococcus</taxon>
    </lineage>
</organism>
<dbReference type="PROSITE" id="PS50885">
    <property type="entry name" value="HAMP"/>
    <property type="match status" value="1"/>
</dbReference>
<dbReference type="Proteomes" id="UP000288490">
    <property type="component" value="Unassembled WGS sequence"/>
</dbReference>
<comment type="subcellular location">
    <subcellularLocation>
        <location evidence="1">Membrane</location>
    </subcellularLocation>
</comment>
<dbReference type="Gene3D" id="6.10.340.10">
    <property type="match status" value="1"/>
</dbReference>
<dbReference type="OrthoDB" id="9776552at2"/>
<gene>
    <name evidence="6" type="ORF">CBF36_08210</name>
</gene>
<keyword evidence="4" id="KW-0812">Transmembrane</keyword>
<feature type="domain" description="HAMP" evidence="5">
    <location>
        <begin position="269"/>
        <end position="321"/>
    </location>
</feature>
<feature type="transmembrane region" description="Helical" evidence="4">
    <location>
        <begin position="248"/>
        <end position="272"/>
    </location>
</feature>
<dbReference type="InterPro" id="IPR050640">
    <property type="entry name" value="Bact_2-comp_sensor_kinase"/>
</dbReference>
<sequence length="542" mass="63348">MKTIKKKVIMGMILLFIFLFILLLSVIQYEMKQNVLPLNTKLTQQIVNSKSKEMNDWFSERLSEIATLADFAYRQDLDRENFFIETQQLETRQAPIYESIRLIDNKGVSHSKIYPDFSVIDRFYFKKLLLHDDQHYLITNKLHSKEANQDIIIVVYQLKASTSDGIQYIAAAINIDQIQKFTKELSLYDGIGSLINHPNTNQTSVTSISHNKKDMVFKSDIPLLPDWTVHYTINQDDLLKTDLHLKKVIIWLFIILSASFILFFIFQLDLLIKPIESLTHTMKKVTQSNKYDRSTITSNDEIGVLASQFNQMLDVMEVTQKENTSRHIRLLQEQFKPHFLYNTLNTVQWLAATGEHKKMDDTIKALSEYFRTSLNDGNDYSTIKNELEHVTNYIMIQNIRYENSIHLTSHKSDDVNEYLVPRFIFQPIVENAIYHGIRPSKKNHQRIDVSIEEKEKMMTIMIKNTGVIPKDDCLTKLNDFFNTPKYHKDNVGFGLYGVYMQLSYFYDDAIEMSAYTQDDFFIIKMTVPIISLKGDYNGYLIN</sequence>
<evidence type="ECO:0000313" key="7">
    <source>
        <dbReference type="Proteomes" id="UP000288490"/>
    </source>
</evidence>
<evidence type="ECO:0000256" key="1">
    <source>
        <dbReference type="ARBA" id="ARBA00004370"/>
    </source>
</evidence>
<dbReference type="RefSeq" id="WP_125957968.1">
    <property type="nucleotide sequence ID" value="NZ_JAQEJV010000014.1"/>
</dbReference>
<dbReference type="Gene3D" id="3.30.565.10">
    <property type="entry name" value="Histidine kinase-like ATPase, C-terminal domain"/>
    <property type="match status" value="1"/>
</dbReference>
<protein>
    <recommendedName>
        <fullName evidence="5">HAMP domain-containing protein</fullName>
    </recommendedName>
</protein>
<dbReference type="SMART" id="SM00304">
    <property type="entry name" value="HAMP"/>
    <property type="match status" value="1"/>
</dbReference>
<dbReference type="PANTHER" id="PTHR34220">
    <property type="entry name" value="SENSOR HISTIDINE KINASE YPDA"/>
    <property type="match status" value="1"/>
</dbReference>
<evidence type="ECO:0000313" key="6">
    <source>
        <dbReference type="EMBL" id="RST92824.1"/>
    </source>
</evidence>